<proteinExistence type="predicted"/>
<evidence type="ECO:0000313" key="2">
    <source>
        <dbReference type="Proteomes" id="UP001060215"/>
    </source>
</evidence>
<sequence>MFLVALWYATFMLRSPLLLVQLLQEITWLMKTVARSGAAVVDLPKSQHNLATVTEVDVQGLFGGNAVVEDDLVLAWFSEFNDENGGSVLYDGSIRTQFGGNEVPIFGDEAIQGRSSISIEGINQFGNSGRKEIKVIEKKKKDRQRGYRRVK</sequence>
<evidence type="ECO:0000313" key="1">
    <source>
        <dbReference type="EMBL" id="KAI7984633.1"/>
    </source>
</evidence>
<dbReference type="Proteomes" id="UP001060215">
    <property type="component" value="Chromosome 11"/>
</dbReference>
<keyword evidence="2" id="KW-1185">Reference proteome</keyword>
<dbReference type="EMBL" id="CM045768">
    <property type="protein sequence ID" value="KAI7984633.1"/>
    <property type="molecule type" value="Genomic_DNA"/>
</dbReference>
<reference evidence="1 2" key="1">
    <citation type="journal article" date="2022" name="Plant J.">
        <title>Chromosome-level genome of Camellia lanceoleosa provides a valuable resource for understanding genome evolution and self-incompatibility.</title>
        <authorList>
            <person name="Gong W."/>
            <person name="Xiao S."/>
            <person name="Wang L."/>
            <person name="Liao Z."/>
            <person name="Chang Y."/>
            <person name="Mo W."/>
            <person name="Hu G."/>
            <person name="Li W."/>
            <person name="Zhao G."/>
            <person name="Zhu H."/>
            <person name="Hu X."/>
            <person name="Ji K."/>
            <person name="Xiang X."/>
            <person name="Song Q."/>
            <person name="Yuan D."/>
            <person name="Jin S."/>
            <person name="Zhang L."/>
        </authorList>
    </citation>
    <scope>NUCLEOTIDE SEQUENCE [LARGE SCALE GENOMIC DNA]</scope>
    <source>
        <strain evidence="1">SQ_2022a</strain>
    </source>
</reference>
<protein>
    <submittedName>
        <fullName evidence="1">Uncharacterized protein</fullName>
    </submittedName>
</protein>
<accession>A0ACC0F7W1</accession>
<organism evidence="1 2">
    <name type="scientific">Camellia lanceoleosa</name>
    <dbReference type="NCBI Taxonomy" id="1840588"/>
    <lineage>
        <taxon>Eukaryota</taxon>
        <taxon>Viridiplantae</taxon>
        <taxon>Streptophyta</taxon>
        <taxon>Embryophyta</taxon>
        <taxon>Tracheophyta</taxon>
        <taxon>Spermatophyta</taxon>
        <taxon>Magnoliopsida</taxon>
        <taxon>eudicotyledons</taxon>
        <taxon>Gunneridae</taxon>
        <taxon>Pentapetalae</taxon>
        <taxon>asterids</taxon>
        <taxon>Ericales</taxon>
        <taxon>Theaceae</taxon>
        <taxon>Camellia</taxon>
    </lineage>
</organism>
<gene>
    <name evidence="1" type="ORF">LOK49_LG15G00987</name>
</gene>
<comment type="caution">
    <text evidence="1">The sequence shown here is derived from an EMBL/GenBank/DDBJ whole genome shotgun (WGS) entry which is preliminary data.</text>
</comment>
<name>A0ACC0F7W1_9ERIC</name>